<protein>
    <recommendedName>
        <fullName evidence="5">Proteophosphoglycan ppg4</fullName>
    </recommendedName>
</protein>
<dbReference type="AlphaFoldDB" id="A0A1Y2G5H6"/>
<keyword evidence="2" id="KW-0472">Membrane</keyword>
<evidence type="ECO:0000313" key="3">
    <source>
        <dbReference type="EMBL" id="ORY91752.1"/>
    </source>
</evidence>
<feature type="transmembrane region" description="Helical" evidence="2">
    <location>
        <begin position="242"/>
        <end position="266"/>
    </location>
</feature>
<feature type="transmembrane region" description="Helical" evidence="2">
    <location>
        <begin position="34"/>
        <end position="58"/>
    </location>
</feature>
<feature type="transmembrane region" description="Helical" evidence="2">
    <location>
        <begin position="79"/>
        <end position="107"/>
    </location>
</feature>
<reference evidence="3 4" key="1">
    <citation type="submission" date="2016-07" db="EMBL/GenBank/DDBJ databases">
        <title>Pervasive Adenine N6-methylation of Active Genes in Fungi.</title>
        <authorList>
            <consortium name="DOE Joint Genome Institute"/>
            <person name="Mondo S.J."/>
            <person name="Dannebaum R.O."/>
            <person name="Kuo R.C."/>
            <person name="Labutti K."/>
            <person name="Haridas S."/>
            <person name="Kuo A."/>
            <person name="Salamov A."/>
            <person name="Ahrendt S.R."/>
            <person name="Lipzen A."/>
            <person name="Sullivan W."/>
            <person name="Andreopoulos W.B."/>
            <person name="Clum A."/>
            <person name="Lindquist E."/>
            <person name="Daum C."/>
            <person name="Ramamoorthy G.K."/>
            <person name="Gryganskyi A."/>
            <person name="Culley D."/>
            <person name="Magnuson J.K."/>
            <person name="James T.Y."/>
            <person name="O'Malley M.A."/>
            <person name="Stajich J.E."/>
            <person name="Spatafora J.W."/>
            <person name="Visel A."/>
            <person name="Grigoriev I.V."/>
        </authorList>
    </citation>
    <scope>NUCLEOTIDE SEQUENCE [LARGE SCALE GENOMIC DNA]</scope>
    <source>
        <strain evidence="3 4">62-1032</strain>
    </source>
</reference>
<feature type="transmembrane region" description="Helical" evidence="2">
    <location>
        <begin position="161"/>
        <end position="193"/>
    </location>
</feature>
<sequence length="435" mass="47749">MNSPIPPPGSDPFAYYEAWFIAIFSPTPGYKARIILLGSLTALVPVLAAVLFGLHLVALRRKKGKFWLFKRVKRDAGTYVVGARLPLLCIAAVCVATTLGGTLIGNYKFTANFTYGTKVDNAFMSTFWITSFAVFWMYSCSNLQTYLLVDGERRFRIKPAFMNLLFLGGLGLGVAVLLALVIFNGVITASYIARQDAFFTFLFREEAKYNGTVDAATQATLDKLLTDYFGYWPYYYGTLEKLILVFSVTPAPVLIVNISAVALYLIMRRQRHDNEENVGFRGQSDSSGRLSTDSEKAKALKAVEHGLLVDAISVASWSLGILITSVWSTAIFPDVPYRGWGTLEATLYSPTWCAIVPLCFALIAQVILAWAHLPQPARASAEGTVPSFMIPQVSKEGGEIDEEKSVGKDPPSAHPDGSGVLIHQTREVEIGEPEP</sequence>
<dbReference type="EMBL" id="MCGR01000002">
    <property type="protein sequence ID" value="ORY91752.1"/>
    <property type="molecule type" value="Genomic_DNA"/>
</dbReference>
<keyword evidence="2" id="KW-1133">Transmembrane helix</keyword>
<evidence type="ECO:0000256" key="1">
    <source>
        <dbReference type="SAM" id="MobiDB-lite"/>
    </source>
</evidence>
<gene>
    <name evidence="3" type="ORF">BCR35DRAFT_328339</name>
</gene>
<keyword evidence="2" id="KW-0812">Transmembrane</keyword>
<dbReference type="Proteomes" id="UP000193467">
    <property type="component" value="Unassembled WGS sequence"/>
</dbReference>
<organism evidence="3 4">
    <name type="scientific">Leucosporidium creatinivorum</name>
    <dbReference type="NCBI Taxonomy" id="106004"/>
    <lineage>
        <taxon>Eukaryota</taxon>
        <taxon>Fungi</taxon>
        <taxon>Dikarya</taxon>
        <taxon>Basidiomycota</taxon>
        <taxon>Pucciniomycotina</taxon>
        <taxon>Microbotryomycetes</taxon>
        <taxon>Leucosporidiales</taxon>
        <taxon>Leucosporidium</taxon>
    </lineage>
</organism>
<comment type="caution">
    <text evidence="3">The sequence shown here is derived from an EMBL/GenBank/DDBJ whole genome shotgun (WGS) entry which is preliminary data.</text>
</comment>
<feature type="transmembrane region" description="Helical" evidence="2">
    <location>
        <begin position="347"/>
        <end position="371"/>
    </location>
</feature>
<evidence type="ECO:0000313" key="4">
    <source>
        <dbReference type="Proteomes" id="UP000193467"/>
    </source>
</evidence>
<keyword evidence="4" id="KW-1185">Reference proteome</keyword>
<evidence type="ECO:0008006" key="5">
    <source>
        <dbReference type="Google" id="ProtNLM"/>
    </source>
</evidence>
<evidence type="ECO:0000256" key="2">
    <source>
        <dbReference type="SAM" id="Phobius"/>
    </source>
</evidence>
<name>A0A1Y2G5H6_9BASI</name>
<feature type="region of interest" description="Disordered" evidence="1">
    <location>
        <begin position="392"/>
        <end position="435"/>
    </location>
</feature>
<dbReference type="InParanoid" id="A0A1Y2G5H6"/>
<feature type="transmembrane region" description="Helical" evidence="2">
    <location>
        <begin position="307"/>
        <end position="327"/>
    </location>
</feature>
<accession>A0A1Y2G5H6</accession>
<proteinExistence type="predicted"/>
<feature type="transmembrane region" description="Helical" evidence="2">
    <location>
        <begin position="127"/>
        <end position="149"/>
    </location>
</feature>